<organism evidence="2 3">
    <name type="scientific">Mariniflexile jejuense</name>
    <dbReference type="NCBI Taxonomy" id="1173582"/>
    <lineage>
        <taxon>Bacteria</taxon>
        <taxon>Pseudomonadati</taxon>
        <taxon>Bacteroidota</taxon>
        <taxon>Flavobacteriia</taxon>
        <taxon>Flavobacteriales</taxon>
        <taxon>Flavobacteriaceae</taxon>
        <taxon>Mariniflexile</taxon>
    </lineage>
</organism>
<dbReference type="Proteomes" id="UP001597061">
    <property type="component" value="Unassembled WGS sequence"/>
</dbReference>
<evidence type="ECO:0000313" key="3">
    <source>
        <dbReference type="Proteomes" id="UP001597061"/>
    </source>
</evidence>
<gene>
    <name evidence="2" type="ORF">ACFQ1R_00205</name>
</gene>
<evidence type="ECO:0000313" key="2">
    <source>
        <dbReference type="EMBL" id="MFD0988501.1"/>
    </source>
</evidence>
<dbReference type="Gene3D" id="3.40.50.10140">
    <property type="entry name" value="Toll/interleukin-1 receptor homology (TIR) domain"/>
    <property type="match status" value="1"/>
</dbReference>
<dbReference type="InterPro" id="IPR000157">
    <property type="entry name" value="TIR_dom"/>
</dbReference>
<comment type="caution">
    <text evidence="2">The sequence shown here is derived from an EMBL/GenBank/DDBJ whole genome shotgun (WGS) entry which is preliminary data.</text>
</comment>
<reference evidence="3" key="1">
    <citation type="journal article" date="2019" name="Int. J. Syst. Evol. Microbiol.">
        <title>The Global Catalogue of Microorganisms (GCM) 10K type strain sequencing project: providing services to taxonomists for standard genome sequencing and annotation.</title>
        <authorList>
            <consortium name="The Broad Institute Genomics Platform"/>
            <consortium name="The Broad Institute Genome Sequencing Center for Infectious Disease"/>
            <person name="Wu L."/>
            <person name="Ma J."/>
        </authorList>
    </citation>
    <scope>NUCLEOTIDE SEQUENCE [LARGE SCALE GENOMIC DNA]</scope>
    <source>
        <strain evidence="3">CCUG 62414</strain>
    </source>
</reference>
<dbReference type="PROSITE" id="PS50104">
    <property type="entry name" value="TIR"/>
    <property type="match status" value="1"/>
</dbReference>
<dbReference type="InterPro" id="IPR035897">
    <property type="entry name" value="Toll_tir_struct_dom_sf"/>
</dbReference>
<keyword evidence="3" id="KW-1185">Reference proteome</keyword>
<dbReference type="EMBL" id="JBHTJI010000001">
    <property type="protein sequence ID" value="MFD0988501.1"/>
    <property type="molecule type" value="Genomic_DNA"/>
</dbReference>
<proteinExistence type="predicted"/>
<dbReference type="RefSeq" id="WP_379924053.1">
    <property type="nucleotide sequence ID" value="NZ_JBHTJI010000001.1"/>
</dbReference>
<feature type="domain" description="TIR" evidence="1">
    <location>
        <begin position="146"/>
        <end position="304"/>
    </location>
</feature>
<dbReference type="SUPFAM" id="SSF52200">
    <property type="entry name" value="Toll/Interleukin receptor TIR domain"/>
    <property type="match status" value="1"/>
</dbReference>
<evidence type="ECO:0000259" key="1">
    <source>
        <dbReference type="PROSITE" id="PS50104"/>
    </source>
</evidence>
<protein>
    <submittedName>
        <fullName evidence="2">Toll/interleukin-1 receptor domain-containing protein</fullName>
    </submittedName>
</protein>
<name>A0ABW3JE11_9FLAO</name>
<sequence length="415" mass="49138">MDIEIDFPRNEFIKELENYIQEGKDLHKKFKLQPINPDNLESLEREFIYWTEEVQEFLKIRLTTIFDNEFLTNFKGTNKLDLKPIVDAFAGEKVDMVKNKYVHTLNQIKKKLDVLNLLKRKTKFIKTVEYYSESPAEFVPLNQKKEMKEIFISHSSLDAKYVEKLIDIFEVIGVPSNKIFCSSFEGYGVRLGNDFLEDIRERLNSNVLVIFVLSENFYSSVVSLCEMGATWVKTNNHIPVLIPPFDYSDVKGVIPTTNGMKINEKVKYNSLKSVIEEFLDLKPINNSVWERKRDNSLKDLKVLLESVSNSTENKEINKTKRTEENLDINFYDNQNDIIKSKSQEEWPDDFEMQLDYIDRHKNAIEKLKKHNPIDIDQDKFKTIRKNGRKEWPDDFEMQLDYEQRQVESLRRLNER</sequence>
<keyword evidence="2" id="KW-0675">Receptor</keyword>
<accession>A0ABW3JE11</accession>